<feature type="transmembrane region" description="Helical" evidence="1">
    <location>
        <begin position="13"/>
        <end position="35"/>
    </location>
</feature>
<gene>
    <name evidence="2" type="ORF">TCNE_LOCUS17194</name>
</gene>
<dbReference type="PROSITE" id="PS51257">
    <property type="entry name" value="PROKAR_LIPOPROTEIN"/>
    <property type="match status" value="1"/>
</dbReference>
<protein>
    <submittedName>
        <fullName evidence="4">G protein-coupled receptor</fullName>
    </submittedName>
</protein>
<name>A0A183V8X4_TOXCA</name>
<accession>A0A183V8X4</accession>
<dbReference type="EMBL" id="UYWY01024229">
    <property type="protein sequence ID" value="VDM48515.1"/>
    <property type="molecule type" value="Genomic_DNA"/>
</dbReference>
<dbReference type="Proteomes" id="UP000050794">
    <property type="component" value="Unassembled WGS sequence"/>
</dbReference>
<keyword evidence="3" id="KW-1185">Reference proteome</keyword>
<proteinExistence type="predicted"/>
<keyword evidence="1" id="KW-0812">Transmembrane</keyword>
<keyword evidence="1" id="KW-0472">Membrane</keyword>
<dbReference type="AlphaFoldDB" id="A0A183V8X4"/>
<evidence type="ECO:0000313" key="4">
    <source>
        <dbReference type="WBParaSite" id="TCNE_0001719501-mRNA-1"/>
    </source>
</evidence>
<evidence type="ECO:0000256" key="1">
    <source>
        <dbReference type="SAM" id="Phobius"/>
    </source>
</evidence>
<reference evidence="2 3" key="2">
    <citation type="submission" date="2018-11" db="EMBL/GenBank/DDBJ databases">
        <authorList>
            <consortium name="Pathogen Informatics"/>
        </authorList>
    </citation>
    <scope>NUCLEOTIDE SEQUENCE [LARGE SCALE GENOMIC DNA]</scope>
</reference>
<evidence type="ECO:0000313" key="2">
    <source>
        <dbReference type="EMBL" id="VDM48515.1"/>
    </source>
</evidence>
<reference evidence="4" key="1">
    <citation type="submission" date="2016-06" db="UniProtKB">
        <authorList>
            <consortium name="WormBaseParasite"/>
        </authorList>
    </citation>
    <scope>IDENTIFICATION</scope>
</reference>
<evidence type="ECO:0000313" key="3">
    <source>
        <dbReference type="Proteomes" id="UP000050794"/>
    </source>
</evidence>
<sequence length="136" mass="15620">MDRNRIVPAHKELAVGSFILNVLIGCIFVVILYLFTGAPKRRVRSQRAASKSEVMEYYCEMQSALIVLIPRYFLQPLHQGFYCDDDTIRRPYHESTVPSYALIISLLTIPPLTPHSCRIGNLNFSRLRQGEEYFGP</sequence>
<keyword evidence="1" id="KW-1133">Transmembrane helix</keyword>
<organism evidence="3 4">
    <name type="scientific">Toxocara canis</name>
    <name type="common">Canine roundworm</name>
    <dbReference type="NCBI Taxonomy" id="6265"/>
    <lineage>
        <taxon>Eukaryota</taxon>
        <taxon>Metazoa</taxon>
        <taxon>Ecdysozoa</taxon>
        <taxon>Nematoda</taxon>
        <taxon>Chromadorea</taxon>
        <taxon>Rhabditida</taxon>
        <taxon>Spirurina</taxon>
        <taxon>Ascaridomorpha</taxon>
        <taxon>Ascaridoidea</taxon>
        <taxon>Toxocaridae</taxon>
        <taxon>Toxocara</taxon>
    </lineage>
</organism>
<dbReference type="WBParaSite" id="TCNE_0001719501-mRNA-1">
    <property type="protein sequence ID" value="TCNE_0001719501-mRNA-1"/>
    <property type="gene ID" value="TCNE_0001719501"/>
</dbReference>